<keyword evidence="6 9" id="KW-0479">Metal-binding</keyword>
<evidence type="ECO:0000256" key="9">
    <source>
        <dbReference type="RuleBase" id="RU004326"/>
    </source>
</evidence>
<dbReference type="InterPro" id="IPR016055">
    <property type="entry name" value="A-D-PHexomutase_a/b/a-I/II/III"/>
</dbReference>
<dbReference type="EMBL" id="JABELD010000054">
    <property type="protein sequence ID" value="MBU2738635.1"/>
    <property type="molecule type" value="Genomic_DNA"/>
</dbReference>
<keyword evidence="7 9" id="KW-0460">Magnesium</keyword>
<dbReference type="EC" id="5.4.2.2" evidence="4"/>
<evidence type="ECO:0000256" key="4">
    <source>
        <dbReference type="ARBA" id="ARBA00012728"/>
    </source>
</evidence>
<evidence type="ECO:0000256" key="5">
    <source>
        <dbReference type="ARBA" id="ARBA00022553"/>
    </source>
</evidence>
<dbReference type="GO" id="GO:0004614">
    <property type="term" value="F:phosphoglucomutase activity"/>
    <property type="evidence" value="ECO:0007669"/>
    <property type="project" value="UniProtKB-EC"/>
</dbReference>
<proteinExistence type="inferred from homology"/>
<dbReference type="InterPro" id="IPR045244">
    <property type="entry name" value="PGM"/>
</dbReference>
<dbReference type="InterPro" id="IPR005844">
    <property type="entry name" value="A-D-PHexomutase_a/b/a-I"/>
</dbReference>
<keyword evidence="5" id="KW-0597">Phosphoprotein</keyword>
<dbReference type="InterPro" id="IPR036900">
    <property type="entry name" value="A-D-PHexomutase_C_sf"/>
</dbReference>
<dbReference type="PRINTS" id="PR00509">
    <property type="entry name" value="PGMPMM"/>
</dbReference>
<comment type="similarity">
    <text evidence="3 9">Belongs to the phosphohexose mutase family.</text>
</comment>
<comment type="cofactor">
    <cofactor evidence="2">
        <name>Mg(2+)</name>
        <dbReference type="ChEBI" id="CHEBI:18420"/>
    </cofactor>
</comment>
<gene>
    <name evidence="13" type="ORF">HJG40_07485</name>
</gene>
<name>A0ABS5ZQ56_9PROT</name>
<dbReference type="Pfam" id="PF02878">
    <property type="entry name" value="PGM_PMM_I"/>
    <property type="match status" value="1"/>
</dbReference>
<dbReference type="InterPro" id="IPR005846">
    <property type="entry name" value="A-D-PHexomutase_a/b/a-III"/>
</dbReference>
<reference evidence="13 14" key="1">
    <citation type="journal article" date="2021" name="ISME J.">
        <title>Genomic evolution of the class Acidithiobacillia: deep-branching Proteobacteria living in extreme acidic conditions.</title>
        <authorList>
            <person name="Moya-Beltran A."/>
            <person name="Beard S."/>
            <person name="Rojas-Villalobos C."/>
            <person name="Issotta F."/>
            <person name="Gallardo Y."/>
            <person name="Ulloa R."/>
            <person name="Giaveno A."/>
            <person name="Degli Esposti M."/>
            <person name="Johnson D.B."/>
            <person name="Quatrini R."/>
        </authorList>
    </citation>
    <scope>NUCLEOTIDE SEQUENCE [LARGE SCALE GENOMIC DNA]</scope>
    <source>
        <strain evidence="13 14">ATCC 19703</strain>
    </source>
</reference>
<dbReference type="Gene3D" id="3.40.120.10">
    <property type="entry name" value="Alpha-D-Glucose-1,6-Bisphosphate, subunit A, domain 3"/>
    <property type="match status" value="3"/>
</dbReference>
<evidence type="ECO:0000313" key="13">
    <source>
        <dbReference type="EMBL" id="MBU2738635.1"/>
    </source>
</evidence>
<evidence type="ECO:0000256" key="1">
    <source>
        <dbReference type="ARBA" id="ARBA00000443"/>
    </source>
</evidence>
<dbReference type="PANTHER" id="PTHR22573">
    <property type="entry name" value="PHOSPHOHEXOMUTASE FAMILY MEMBER"/>
    <property type="match status" value="1"/>
</dbReference>
<dbReference type="NCBIfam" id="NF005737">
    <property type="entry name" value="PRK07564.1-1"/>
    <property type="match status" value="1"/>
</dbReference>
<dbReference type="Pfam" id="PF02879">
    <property type="entry name" value="PGM_PMM_II"/>
    <property type="match status" value="1"/>
</dbReference>
<dbReference type="PROSITE" id="PS00710">
    <property type="entry name" value="PGM_PMM"/>
    <property type="match status" value="1"/>
</dbReference>
<evidence type="ECO:0000256" key="8">
    <source>
        <dbReference type="ARBA" id="ARBA00023235"/>
    </source>
</evidence>
<dbReference type="RefSeq" id="WP_215863603.1">
    <property type="nucleotide sequence ID" value="NZ_JABELD010000054.1"/>
</dbReference>
<dbReference type="SUPFAM" id="SSF55957">
    <property type="entry name" value="Phosphoglucomutase, C-terminal domain"/>
    <property type="match status" value="1"/>
</dbReference>
<dbReference type="InterPro" id="IPR016066">
    <property type="entry name" value="A-D-PHexomutase_CS"/>
</dbReference>
<sequence>MAVLTIATQAFPDQRPGTSGLRKKVSVFQQPHYLENFVQSIFEAIPDRKGKTLVLGGDGRFFNREAVQIILRMAAANGWGKVMVGRGGLFSTPAVSAVIRAHHAHGGIILSASHNPAGPHHDFGIKYNISNGGPAPEKITDAIWASSKSIQSYQILDTADVDLDHDGAFQLGDMTVEICNPVWDYAELMARIFDFEALRRLFNGNFRMRFDAMHAITGPYALEILENQLGAAAGTVVNGIPLTDFGGGHPDPNLVYAKSLADYLFGEEAPDFGAASDGDGDRNMILGRQFFVTPSDSLAVLAANATHIPGYHGGLKGVARSMPTSQAVDVVAQKLGIPHYETPTGWKFFGNLLDAGKITFCGEESFGTGSDHVREKDGLWAVLAWLSVIAATGKSVAEIVTRHWQEFGRHYYTRHDYEGIPASAGEEIMATLTAQLPVLAGQTLAGRIVQTADDFAYTDPIDGSISSHQGLRLLFSDGARLVFRLSGTGTEGATLRIYHEHLEQDAARQQLDPQRVLRELIALGKDLTRIEKLTGRKAPTVIT</sequence>
<accession>A0ABS5ZQ56</accession>
<evidence type="ECO:0000313" key="14">
    <source>
        <dbReference type="Proteomes" id="UP001197028"/>
    </source>
</evidence>
<evidence type="ECO:0000259" key="10">
    <source>
        <dbReference type="Pfam" id="PF02878"/>
    </source>
</evidence>
<dbReference type="SUPFAM" id="SSF53738">
    <property type="entry name" value="Phosphoglucomutase, first 3 domains"/>
    <property type="match status" value="3"/>
</dbReference>
<dbReference type="InterPro" id="IPR005845">
    <property type="entry name" value="A-D-PHexomutase_a/b/a-II"/>
</dbReference>
<organism evidence="13 14">
    <name type="scientific">Acidithiobacillus concretivorus</name>
    <dbReference type="NCBI Taxonomy" id="3063952"/>
    <lineage>
        <taxon>Bacteria</taxon>
        <taxon>Pseudomonadati</taxon>
        <taxon>Pseudomonadota</taxon>
        <taxon>Acidithiobacillia</taxon>
        <taxon>Acidithiobacillales</taxon>
        <taxon>Acidithiobacillaceae</taxon>
        <taxon>Acidithiobacillus</taxon>
    </lineage>
</organism>
<feature type="domain" description="Alpha-D-phosphohexomutase alpha/beta/alpha" evidence="10">
    <location>
        <begin position="14"/>
        <end position="153"/>
    </location>
</feature>
<keyword evidence="8 13" id="KW-0413">Isomerase</keyword>
<feature type="domain" description="Alpha-D-phosphohexomutase alpha/beta/alpha" evidence="11">
    <location>
        <begin position="185"/>
        <end position="286"/>
    </location>
</feature>
<dbReference type="CDD" id="cd03085">
    <property type="entry name" value="PGM1"/>
    <property type="match status" value="1"/>
</dbReference>
<comment type="catalytic activity">
    <reaction evidence="1">
        <text>alpha-D-glucose 1-phosphate = alpha-D-glucose 6-phosphate</text>
        <dbReference type="Rhea" id="RHEA:23536"/>
        <dbReference type="ChEBI" id="CHEBI:58225"/>
        <dbReference type="ChEBI" id="CHEBI:58601"/>
        <dbReference type="EC" id="5.4.2.2"/>
    </reaction>
</comment>
<dbReference type="Gene3D" id="3.30.310.50">
    <property type="entry name" value="Alpha-D-phosphohexomutase, C-terminal domain"/>
    <property type="match status" value="1"/>
</dbReference>
<evidence type="ECO:0000259" key="12">
    <source>
        <dbReference type="Pfam" id="PF02880"/>
    </source>
</evidence>
<comment type="caution">
    <text evidence="13">The sequence shown here is derived from an EMBL/GenBank/DDBJ whole genome shotgun (WGS) entry which is preliminary data.</text>
</comment>
<keyword evidence="14" id="KW-1185">Reference proteome</keyword>
<feature type="domain" description="Alpha-D-phosphohexomutase alpha/beta/alpha" evidence="12">
    <location>
        <begin position="295"/>
        <end position="407"/>
    </location>
</feature>
<dbReference type="InterPro" id="IPR005841">
    <property type="entry name" value="Alpha-D-phosphohexomutase_SF"/>
</dbReference>
<dbReference type="PANTHER" id="PTHR22573:SF2">
    <property type="entry name" value="PHOSPHOGLUCOMUTASE"/>
    <property type="match status" value="1"/>
</dbReference>
<evidence type="ECO:0000256" key="6">
    <source>
        <dbReference type="ARBA" id="ARBA00022723"/>
    </source>
</evidence>
<evidence type="ECO:0000256" key="2">
    <source>
        <dbReference type="ARBA" id="ARBA00001946"/>
    </source>
</evidence>
<dbReference type="Proteomes" id="UP001197028">
    <property type="component" value="Unassembled WGS sequence"/>
</dbReference>
<evidence type="ECO:0000256" key="3">
    <source>
        <dbReference type="ARBA" id="ARBA00010231"/>
    </source>
</evidence>
<dbReference type="Pfam" id="PF24947">
    <property type="entry name" value="PGM1_C_vert_fung"/>
    <property type="match status" value="1"/>
</dbReference>
<evidence type="ECO:0000259" key="11">
    <source>
        <dbReference type="Pfam" id="PF02879"/>
    </source>
</evidence>
<dbReference type="Pfam" id="PF02880">
    <property type="entry name" value="PGM_PMM_III"/>
    <property type="match status" value="1"/>
</dbReference>
<evidence type="ECO:0000256" key="7">
    <source>
        <dbReference type="ARBA" id="ARBA00022842"/>
    </source>
</evidence>
<protein>
    <recommendedName>
        <fullName evidence="4">phosphoglucomutase (alpha-D-glucose-1,6-bisphosphate-dependent)</fullName>
        <ecNumber evidence="4">5.4.2.2</ecNumber>
    </recommendedName>
</protein>